<name>S3CID6_GLAL2</name>
<dbReference type="GeneID" id="19460575"/>
<dbReference type="EMBL" id="KE145371">
    <property type="protein sequence ID" value="EPE25605.1"/>
    <property type="molecule type" value="Genomic_DNA"/>
</dbReference>
<feature type="region of interest" description="Disordered" evidence="1">
    <location>
        <begin position="45"/>
        <end position="214"/>
    </location>
</feature>
<dbReference type="OMA" id="RHQTNSF"/>
<feature type="compositionally biased region" description="Polar residues" evidence="1">
    <location>
        <begin position="269"/>
        <end position="282"/>
    </location>
</feature>
<dbReference type="eggNOG" id="ENOG502RJNJ">
    <property type="taxonomic scope" value="Eukaryota"/>
</dbReference>
<reference evidence="2 3" key="1">
    <citation type="journal article" date="2013" name="BMC Genomics">
        <title>Genomics-driven discovery of the pneumocandin biosynthetic gene cluster in the fungus Glarea lozoyensis.</title>
        <authorList>
            <person name="Chen L."/>
            <person name="Yue Q."/>
            <person name="Zhang X."/>
            <person name="Xiang M."/>
            <person name="Wang C."/>
            <person name="Li S."/>
            <person name="Che Y."/>
            <person name="Ortiz-Lopez F.J."/>
            <person name="Bills G.F."/>
            <person name="Liu X."/>
            <person name="An Z."/>
        </authorList>
    </citation>
    <scope>NUCLEOTIDE SEQUENCE [LARGE SCALE GENOMIC DNA]</scope>
    <source>
        <strain evidence="3">ATCC 20868 / MF5171</strain>
    </source>
</reference>
<dbReference type="RefSeq" id="XP_008086924.1">
    <property type="nucleotide sequence ID" value="XM_008088733.1"/>
</dbReference>
<organism evidence="2 3">
    <name type="scientific">Glarea lozoyensis (strain ATCC 20868 / MF5171)</name>
    <dbReference type="NCBI Taxonomy" id="1116229"/>
    <lineage>
        <taxon>Eukaryota</taxon>
        <taxon>Fungi</taxon>
        <taxon>Dikarya</taxon>
        <taxon>Ascomycota</taxon>
        <taxon>Pezizomycotina</taxon>
        <taxon>Leotiomycetes</taxon>
        <taxon>Helotiales</taxon>
        <taxon>Helotiaceae</taxon>
        <taxon>Glarea</taxon>
    </lineage>
</organism>
<protein>
    <submittedName>
        <fullName evidence="2">Uncharacterized protein</fullName>
    </submittedName>
</protein>
<feature type="region of interest" description="Disordered" evidence="1">
    <location>
        <begin position="235"/>
        <end position="464"/>
    </location>
</feature>
<dbReference type="AlphaFoldDB" id="S3CID6"/>
<evidence type="ECO:0000256" key="1">
    <source>
        <dbReference type="SAM" id="MobiDB-lite"/>
    </source>
</evidence>
<proteinExistence type="predicted"/>
<dbReference type="HOGENOM" id="CLU_386924_0_0_1"/>
<feature type="compositionally biased region" description="Polar residues" evidence="1">
    <location>
        <begin position="127"/>
        <end position="143"/>
    </location>
</feature>
<feature type="compositionally biased region" description="Polar residues" evidence="1">
    <location>
        <begin position="437"/>
        <end position="449"/>
    </location>
</feature>
<feature type="compositionally biased region" description="Acidic residues" evidence="1">
    <location>
        <begin position="367"/>
        <end position="376"/>
    </location>
</feature>
<feature type="compositionally biased region" description="Basic and acidic residues" evidence="1">
    <location>
        <begin position="283"/>
        <end position="301"/>
    </location>
</feature>
<dbReference type="Proteomes" id="UP000016922">
    <property type="component" value="Unassembled WGS sequence"/>
</dbReference>
<feature type="compositionally biased region" description="Basic and acidic residues" evidence="1">
    <location>
        <begin position="310"/>
        <end position="325"/>
    </location>
</feature>
<dbReference type="OrthoDB" id="3437607at2759"/>
<feature type="compositionally biased region" description="Low complexity" evidence="1">
    <location>
        <begin position="415"/>
        <end position="426"/>
    </location>
</feature>
<accession>S3CID6</accession>
<evidence type="ECO:0000313" key="3">
    <source>
        <dbReference type="Proteomes" id="UP000016922"/>
    </source>
</evidence>
<feature type="region of interest" description="Disordered" evidence="1">
    <location>
        <begin position="481"/>
        <end position="514"/>
    </location>
</feature>
<gene>
    <name evidence="2" type="ORF">GLAREA_01517</name>
</gene>
<keyword evidence="3" id="KW-1185">Reference proteome</keyword>
<evidence type="ECO:0000313" key="2">
    <source>
        <dbReference type="EMBL" id="EPE25605.1"/>
    </source>
</evidence>
<feature type="compositionally biased region" description="Polar residues" evidence="1">
    <location>
        <begin position="157"/>
        <end position="171"/>
    </location>
</feature>
<feature type="compositionally biased region" description="Gly residues" evidence="1">
    <location>
        <begin position="602"/>
        <end position="613"/>
    </location>
</feature>
<feature type="compositionally biased region" description="Basic residues" evidence="1">
    <location>
        <begin position="243"/>
        <end position="253"/>
    </location>
</feature>
<dbReference type="KEGG" id="glz:GLAREA_01517"/>
<feature type="compositionally biased region" description="Polar residues" evidence="1">
    <location>
        <begin position="73"/>
        <end position="90"/>
    </location>
</feature>
<feature type="compositionally biased region" description="Polar residues" evidence="1">
    <location>
        <begin position="485"/>
        <end position="502"/>
    </location>
</feature>
<sequence>MIRLSPTAIVLGESDVRDFLQRESQRRVEAQLALLESLTVDPHSEDLRNFRPQNRRQTHATSTPVRRNEWKTRQPSISSNLNSPPRQASIATVLERAECSESSEPHPHFNDNESSTDSADDEHEQRSCLQSNRTDSRLPATNSPEKEDDFHYGGFTESPSQNNNSATSSSFGPDDFSTPQHLHPMDIRSTRPKPPLPRSPLYLSQNISMSPEPRPITALTPRVVSRVASHNSPGIIFSVPPRRPPRISPRFRHQTNSFSFDDSERSSAAYEQQRASSGSMDETTPRPDDTVSLHEELRDSSLRSSATISIREDTLGAQEEPRESTQRNPVTSSVRAVIIPHSQEGIKHHVSRRNREIIFSSPRLTESDEEEIDDDSPETRSSPNLPLPPPFSSARRSASNSEALPGSYGRPSLGASPADMPSSSPDHSVEQQLVIRGSSQLDRNDSPQILATRGSSPSSRISSTGQLIARVVSTYRAHSPLRSLGSRTPSPFQHSSPLSASPTPRIDSHGTPRDYRVYNDGLSPSTQPQTPAHLPESRHRSRFHPFWTEPTNRIASWRGRLGGLSGNHDGAGSGTSEQRAGIFATPSRRTGVRRSGSPDGMTGRGFQGLYGGRENGDDERSWLEGVRFDNAETRLWGIGDAGTTDERVLNDTPEREDWRLNIR</sequence>
<feature type="compositionally biased region" description="Basic and acidic residues" evidence="1">
    <location>
        <begin position="95"/>
        <end position="111"/>
    </location>
</feature>
<feature type="region of interest" description="Disordered" evidence="1">
    <location>
        <begin position="587"/>
        <end position="618"/>
    </location>
</feature>